<dbReference type="PATRIC" id="fig|157687.3.peg.316"/>
<proteinExistence type="predicted"/>
<feature type="compositionally biased region" description="Basic and acidic residues" evidence="1">
    <location>
        <begin position="369"/>
        <end position="382"/>
    </location>
</feature>
<keyword evidence="4" id="KW-1185">Reference proteome</keyword>
<accession>A0A134APF7</accession>
<reference evidence="4" key="1">
    <citation type="submission" date="2016-01" db="EMBL/GenBank/DDBJ databases">
        <authorList>
            <person name="Mitreva M."/>
            <person name="Pepin K.H."/>
            <person name="Mihindukulasuriya K.A."/>
            <person name="Fulton R."/>
            <person name="Fronick C."/>
            <person name="O'Laughlin M."/>
            <person name="Miner T."/>
            <person name="Herter B."/>
            <person name="Rosa B.A."/>
            <person name="Cordes M."/>
            <person name="Tomlinson C."/>
            <person name="Wollam A."/>
            <person name="Palsikar V.B."/>
            <person name="Mardis E.R."/>
            <person name="Wilson R.K."/>
        </authorList>
    </citation>
    <scope>NUCLEOTIDE SEQUENCE [LARGE SCALE GENOMIC DNA]</scope>
    <source>
        <strain evidence="4">KA00185</strain>
    </source>
</reference>
<dbReference type="AlphaFoldDB" id="A0A134APF7"/>
<dbReference type="RefSeq" id="WP_060917336.1">
    <property type="nucleotide sequence ID" value="NZ_KQ960015.1"/>
</dbReference>
<dbReference type="Proteomes" id="UP000070483">
    <property type="component" value="Unassembled WGS sequence"/>
</dbReference>
<evidence type="ECO:0000313" key="4">
    <source>
        <dbReference type="Proteomes" id="UP000070483"/>
    </source>
</evidence>
<feature type="compositionally biased region" description="Acidic residues" evidence="1">
    <location>
        <begin position="211"/>
        <end position="224"/>
    </location>
</feature>
<gene>
    <name evidence="3" type="ORF">HMPREF3180_00312</name>
</gene>
<feature type="signal peptide" evidence="2">
    <location>
        <begin position="1"/>
        <end position="22"/>
    </location>
</feature>
<feature type="region of interest" description="Disordered" evidence="1">
    <location>
        <begin position="369"/>
        <end position="389"/>
    </location>
</feature>
<feature type="chain" id="PRO_5007461682" description="TPR repeat-containing protein" evidence="2">
    <location>
        <begin position="23"/>
        <end position="389"/>
    </location>
</feature>
<dbReference type="OrthoDB" id="79583at2"/>
<evidence type="ECO:0000256" key="1">
    <source>
        <dbReference type="SAM" id="MobiDB-lite"/>
    </source>
</evidence>
<dbReference type="EMBL" id="LSDD01000021">
    <property type="protein sequence ID" value="KXB69573.1"/>
    <property type="molecule type" value="Genomic_DNA"/>
</dbReference>
<evidence type="ECO:0000313" key="3">
    <source>
        <dbReference type="EMBL" id="KXB69573.1"/>
    </source>
</evidence>
<comment type="caution">
    <text evidence="3">The sequence shown here is derived from an EMBL/GenBank/DDBJ whole genome shotgun (WGS) entry which is preliminary data.</text>
</comment>
<evidence type="ECO:0000256" key="2">
    <source>
        <dbReference type="SAM" id="SignalP"/>
    </source>
</evidence>
<evidence type="ECO:0008006" key="5">
    <source>
        <dbReference type="Google" id="ProtNLM"/>
    </source>
</evidence>
<feature type="region of interest" description="Disordered" evidence="1">
    <location>
        <begin position="207"/>
        <end position="230"/>
    </location>
</feature>
<sequence length="389" mass="45489">MKKLFILLSLPLFFSLNSKSLAYTRAELIQDRLSKIGIKQDIIDETIKFQYDIKDEKNFFTEDGKENDDFLKLKEIYEKDERNETLGATIAGAYMIGDQKDFKKARQYMDKISKYSSKFDRLSNEWSYYKLKGDEKIAKKYYNLLKRSYKGTPVMDLVEILNDNLEMISFINTLGDYLNEEDNSTNNEANDLPDGFLYDEKNGIIQNKNEDESDDLDEAEDTEEDSKTYSESIKEILDDGKDTIKSQKEEASKYKRIVDYFKIDKNQKEFGIPNDYVRGFELKIAEIEIAKNMMNYGVGSAVKYYLDNVSTKDVSYEDVYFNEQSELELYLAVAQMLAVADESVVNKYRKDFENTRVIKLLDEVLKNERKKEKDKIENPDKNSKKHIKG</sequence>
<protein>
    <recommendedName>
        <fullName evidence="5">TPR repeat-containing protein</fullName>
    </recommendedName>
</protein>
<keyword evidence="2" id="KW-0732">Signal</keyword>
<organism evidence="3 4">
    <name type="scientific">Leptotrichia wadei</name>
    <dbReference type="NCBI Taxonomy" id="157687"/>
    <lineage>
        <taxon>Bacteria</taxon>
        <taxon>Fusobacteriati</taxon>
        <taxon>Fusobacteriota</taxon>
        <taxon>Fusobacteriia</taxon>
        <taxon>Fusobacteriales</taxon>
        <taxon>Leptotrichiaceae</taxon>
        <taxon>Leptotrichia</taxon>
    </lineage>
</organism>
<name>A0A134APF7_9FUSO</name>